<evidence type="ECO:0000313" key="2">
    <source>
        <dbReference type="Proteomes" id="UP000269208"/>
    </source>
</evidence>
<dbReference type="EC" id="2.7.13.3" evidence="1"/>
<organism evidence="1 2">
    <name type="scientific">Salmonella enterica I</name>
    <dbReference type="NCBI Taxonomy" id="59201"/>
    <lineage>
        <taxon>Bacteria</taxon>
        <taxon>Pseudomonadati</taxon>
        <taxon>Pseudomonadota</taxon>
        <taxon>Gammaproteobacteria</taxon>
        <taxon>Enterobacterales</taxon>
        <taxon>Enterobacteriaceae</taxon>
        <taxon>Salmonella</taxon>
    </lineage>
</organism>
<protein>
    <submittedName>
        <fullName evidence="1">Two-component system sensor kinase</fullName>
        <ecNumber evidence="1">2.7.13.3</ecNumber>
    </submittedName>
</protein>
<dbReference type="AlphaFoldDB" id="A0A3S4I2G2"/>
<accession>A0A3S4I2G2</accession>
<proteinExistence type="predicted"/>
<name>A0A3S4I2G2_SALET</name>
<gene>
    <name evidence="1" type="primary">yojN_5</name>
    <name evidence="1" type="ORF">NCTC6754_04610</name>
</gene>
<dbReference type="EMBL" id="LR134190">
    <property type="protein sequence ID" value="VEB56896.1"/>
    <property type="molecule type" value="Genomic_DNA"/>
</dbReference>
<evidence type="ECO:0000313" key="1">
    <source>
        <dbReference type="EMBL" id="VEB56896.1"/>
    </source>
</evidence>
<dbReference type="Proteomes" id="UP000269208">
    <property type="component" value="Chromosome"/>
</dbReference>
<keyword evidence="1" id="KW-0808">Transferase</keyword>
<dbReference type="GO" id="GO:0004673">
    <property type="term" value="F:protein histidine kinase activity"/>
    <property type="evidence" value="ECO:0007669"/>
    <property type="project" value="UniProtKB-EC"/>
</dbReference>
<sequence>MSAKVSPHCENWPGKNGHYFTLRTTFNQPGHLATVVAFDLPINDLIPPGMPLDSFRIEPDATPSDGAKQ</sequence>
<reference evidence="1 2" key="1">
    <citation type="submission" date="2018-12" db="EMBL/GenBank/DDBJ databases">
        <authorList>
            <consortium name="Pathogen Informatics"/>
        </authorList>
    </citation>
    <scope>NUCLEOTIDE SEQUENCE [LARGE SCALE GENOMIC DNA]</scope>
    <source>
        <strain evidence="1 2">NCTC6754</strain>
    </source>
</reference>
<keyword evidence="1" id="KW-0418">Kinase</keyword>